<evidence type="ECO:0000313" key="3">
    <source>
        <dbReference type="EMBL" id="MCJ8237553.1"/>
    </source>
</evidence>
<feature type="region of interest" description="Disordered" evidence="1">
    <location>
        <begin position="104"/>
        <end position="130"/>
    </location>
</feature>
<keyword evidence="4" id="KW-1185">Reference proteome</keyword>
<reference evidence="3 4" key="1">
    <citation type="submission" date="2022-03" db="EMBL/GenBank/DDBJ databases">
        <title>Rhizobium SSM4.3 sp. nov., isolated from Sediment (Gouqi Island).</title>
        <authorList>
            <person name="Chen G."/>
        </authorList>
    </citation>
    <scope>NUCLEOTIDE SEQUENCE [LARGE SCALE GENOMIC DNA]</scope>
    <source>
        <strain evidence="3 4">SSM4.3</strain>
        <plasmid evidence="3">unnamed</plasmid>
    </source>
</reference>
<evidence type="ECO:0000256" key="2">
    <source>
        <dbReference type="SAM" id="SignalP"/>
    </source>
</evidence>
<sequence>MKSLARILLFLAALAYGAMPITGMAAMAMPMVHATDTAGEAAVPASLTKAVADLDCPHSVTETTVADVDHGSAPHSTSTKMIWHCAACPMLPVALSLSDSGKPARAAEAATLSPRLVSQTAAPLTPPPRS</sequence>
<organism evidence="3 4">
    <name type="scientific">Peteryoungia algae</name>
    <dbReference type="NCBI Taxonomy" id="2919917"/>
    <lineage>
        <taxon>Bacteria</taxon>
        <taxon>Pseudomonadati</taxon>
        <taxon>Pseudomonadota</taxon>
        <taxon>Alphaproteobacteria</taxon>
        <taxon>Hyphomicrobiales</taxon>
        <taxon>Rhizobiaceae</taxon>
        <taxon>Peteryoungia</taxon>
    </lineage>
</organism>
<dbReference type="RefSeq" id="WP_245135038.1">
    <property type="nucleotide sequence ID" value="NZ_CP128477.1"/>
</dbReference>
<keyword evidence="3" id="KW-0614">Plasmid</keyword>
<geneLocation type="plasmid" evidence="3">
    <name>unnamed</name>
</geneLocation>
<dbReference type="EMBL" id="JALAYX010000001">
    <property type="protein sequence ID" value="MCJ8237553.1"/>
    <property type="molecule type" value="Genomic_DNA"/>
</dbReference>
<accession>A0ABT0CWM1</accession>
<name>A0ABT0CWM1_9HYPH</name>
<evidence type="ECO:0000256" key="1">
    <source>
        <dbReference type="SAM" id="MobiDB-lite"/>
    </source>
</evidence>
<comment type="caution">
    <text evidence="3">The sequence shown here is derived from an EMBL/GenBank/DDBJ whole genome shotgun (WGS) entry which is preliminary data.</text>
</comment>
<protein>
    <submittedName>
        <fullName evidence="3">Uncharacterized protein</fullName>
    </submittedName>
</protein>
<feature type="chain" id="PRO_5045877499" evidence="2">
    <location>
        <begin position="26"/>
        <end position="130"/>
    </location>
</feature>
<dbReference type="Proteomes" id="UP001522662">
    <property type="component" value="Unassembled WGS sequence"/>
</dbReference>
<keyword evidence="2" id="KW-0732">Signal</keyword>
<evidence type="ECO:0000313" key="4">
    <source>
        <dbReference type="Proteomes" id="UP001522662"/>
    </source>
</evidence>
<proteinExistence type="predicted"/>
<gene>
    <name evidence="3" type="ORF">MKJ03_04385</name>
</gene>
<feature type="signal peptide" evidence="2">
    <location>
        <begin position="1"/>
        <end position="25"/>
    </location>
</feature>